<evidence type="ECO:0000256" key="4">
    <source>
        <dbReference type="ARBA" id="ARBA00022475"/>
    </source>
</evidence>
<dbReference type="Gene3D" id="1.10.3470.10">
    <property type="entry name" value="ABC transporter involved in vitamin B12 uptake, BtuC"/>
    <property type="match status" value="1"/>
</dbReference>
<dbReference type="OrthoDB" id="9811975at2"/>
<comment type="similarity">
    <text evidence="2">Belongs to the binding-protein-dependent transport system permease family. FecCD subfamily.</text>
</comment>
<dbReference type="GO" id="GO:0005886">
    <property type="term" value="C:plasma membrane"/>
    <property type="evidence" value="ECO:0007669"/>
    <property type="project" value="UniProtKB-SubCell"/>
</dbReference>
<dbReference type="CDD" id="cd06550">
    <property type="entry name" value="TM_ABC_iron-siderophores_like"/>
    <property type="match status" value="1"/>
</dbReference>
<feature type="transmembrane region" description="Helical" evidence="8">
    <location>
        <begin position="58"/>
        <end position="79"/>
    </location>
</feature>
<comment type="subcellular location">
    <subcellularLocation>
        <location evidence="1">Cell membrane</location>
        <topology evidence="1">Multi-pass membrane protein</topology>
    </subcellularLocation>
</comment>
<evidence type="ECO:0000256" key="2">
    <source>
        <dbReference type="ARBA" id="ARBA00007935"/>
    </source>
</evidence>
<dbReference type="RefSeq" id="WP_073033885.1">
    <property type="nucleotide sequence ID" value="NZ_BMLR01000002.1"/>
</dbReference>
<sequence>MIRVFLVLLALLAVFFVLALALGDQRLPFSVVLGALLGAGETPGHVQTIVTGLRLPRATLAILVGAALGVAGAICQAVLRNPLAEPGLLGINAGAALAAMMIIVQAGTVPESLLPLATFAGAVTMIAVIFGFAWRGGTTSLRIILIGVGLSAMAGAGASFIATFGEIALVQRAMVWLAGSLQDSRWIKVQTLLIWASPVFLMIWMAARELDLIALGDTVARGRGQQVDLQRVLMMLACAVLAGASVAAAGPIAFVGLAAPHMARALAGRRHVALIPAAALIGALIVLVADLAARRAMPPLQLPVGVVTALLGAPFFGYLLWKKRYD</sequence>
<gene>
    <name evidence="9" type="ORF">SAMN05444398_102177</name>
</gene>
<keyword evidence="3" id="KW-0813">Transport</keyword>
<keyword evidence="10" id="KW-1185">Reference proteome</keyword>
<evidence type="ECO:0000256" key="5">
    <source>
        <dbReference type="ARBA" id="ARBA00022692"/>
    </source>
</evidence>
<feature type="transmembrane region" description="Helical" evidence="8">
    <location>
        <begin position="143"/>
        <end position="169"/>
    </location>
</feature>
<feature type="transmembrane region" description="Helical" evidence="8">
    <location>
        <begin position="300"/>
        <end position="321"/>
    </location>
</feature>
<name>A0A1M7A570_9RHOB</name>
<protein>
    <submittedName>
        <fullName evidence="9">Iron complex transport system permease protein</fullName>
    </submittedName>
</protein>
<feature type="transmembrane region" description="Helical" evidence="8">
    <location>
        <begin position="113"/>
        <end position="134"/>
    </location>
</feature>
<evidence type="ECO:0000256" key="8">
    <source>
        <dbReference type="SAM" id="Phobius"/>
    </source>
</evidence>
<evidence type="ECO:0000313" key="9">
    <source>
        <dbReference type="EMBL" id="SHL37779.1"/>
    </source>
</evidence>
<proteinExistence type="inferred from homology"/>
<keyword evidence="6 8" id="KW-1133">Transmembrane helix</keyword>
<accession>A0A1M7A570</accession>
<dbReference type="GO" id="GO:0033214">
    <property type="term" value="P:siderophore-iron import into cell"/>
    <property type="evidence" value="ECO:0007669"/>
    <property type="project" value="TreeGrafter"/>
</dbReference>
<keyword evidence="4" id="KW-1003">Cell membrane</keyword>
<keyword evidence="7 8" id="KW-0472">Membrane</keyword>
<dbReference type="EMBL" id="FRBR01000002">
    <property type="protein sequence ID" value="SHL37779.1"/>
    <property type="molecule type" value="Genomic_DNA"/>
</dbReference>
<evidence type="ECO:0000256" key="6">
    <source>
        <dbReference type="ARBA" id="ARBA00022989"/>
    </source>
</evidence>
<dbReference type="GO" id="GO:0022857">
    <property type="term" value="F:transmembrane transporter activity"/>
    <property type="evidence" value="ECO:0007669"/>
    <property type="project" value="InterPro"/>
</dbReference>
<keyword evidence="5 8" id="KW-0812">Transmembrane</keyword>
<feature type="transmembrane region" description="Helical" evidence="8">
    <location>
        <begin position="86"/>
        <end position="107"/>
    </location>
</feature>
<evidence type="ECO:0000313" key="10">
    <source>
        <dbReference type="Proteomes" id="UP000183974"/>
    </source>
</evidence>
<organism evidence="9 10">
    <name type="scientific">Roseovarius pacificus</name>
    <dbReference type="NCBI Taxonomy" id="337701"/>
    <lineage>
        <taxon>Bacteria</taxon>
        <taxon>Pseudomonadati</taxon>
        <taxon>Pseudomonadota</taxon>
        <taxon>Alphaproteobacteria</taxon>
        <taxon>Rhodobacterales</taxon>
        <taxon>Roseobacteraceae</taxon>
        <taxon>Roseovarius</taxon>
    </lineage>
</organism>
<dbReference type="SUPFAM" id="SSF81345">
    <property type="entry name" value="ABC transporter involved in vitamin B12 uptake, BtuC"/>
    <property type="match status" value="1"/>
</dbReference>
<feature type="transmembrane region" description="Helical" evidence="8">
    <location>
        <begin position="271"/>
        <end position="293"/>
    </location>
</feature>
<dbReference type="STRING" id="337701.SAMN05444398_102177"/>
<dbReference type="PANTHER" id="PTHR30472">
    <property type="entry name" value="FERRIC ENTEROBACTIN TRANSPORT SYSTEM PERMEASE PROTEIN"/>
    <property type="match status" value="1"/>
</dbReference>
<reference evidence="9 10" key="1">
    <citation type="submission" date="2016-11" db="EMBL/GenBank/DDBJ databases">
        <authorList>
            <person name="Jaros S."/>
            <person name="Januszkiewicz K."/>
            <person name="Wedrychowicz H."/>
        </authorList>
    </citation>
    <scope>NUCLEOTIDE SEQUENCE [LARGE SCALE GENOMIC DNA]</scope>
    <source>
        <strain evidence="9 10">DSM 29589</strain>
    </source>
</reference>
<dbReference type="AlphaFoldDB" id="A0A1M7A570"/>
<dbReference type="InterPro" id="IPR000522">
    <property type="entry name" value="ABC_transptr_permease_BtuC"/>
</dbReference>
<dbReference type="PANTHER" id="PTHR30472:SF24">
    <property type="entry name" value="FERRIC ENTEROBACTIN TRANSPORT SYSTEM PERMEASE PROTEIN FEPG"/>
    <property type="match status" value="1"/>
</dbReference>
<evidence type="ECO:0000256" key="1">
    <source>
        <dbReference type="ARBA" id="ARBA00004651"/>
    </source>
</evidence>
<dbReference type="InterPro" id="IPR037294">
    <property type="entry name" value="ABC_BtuC-like"/>
</dbReference>
<evidence type="ECO:0000256" key="3">
    <source>
        <dbReference type="ARBA" id="ARBA00022448"/>
    </source>
</evidence>
<dbReference type="FunFam" id="1.10.3470.10:FF:000001">
    <property type="entry name" value="Vitamin B12 ABC transporter permease BtuC"/>
    <property type="match status" value="1"/>
</dbReference>
<dbReference type="Pfam" id="PF01032">
    <property type="entry name" value="FecCD"/>
    <property type="match status" value="1"/>
</dbReference>
<dbReference type="Proteomes" id="UP000183974">
    <property type="component" value="Unassembled WGS sequence"/>
</dbReference>
<evidence type="ECO:0000256" key="7">
    <source>
        <dbReference type="ARBA" id="ARBA00023136"/>
    </source>
</evidence>
<feature type="transmembrane region" description="Helical" evidence="8">
    <location>
        <begin position="232"/>
        <end position="259"/>
    </location>
</feature>